<keyword evidence="4" id="KW-1185">Reference proteome</keyword>
<keyword evidence="1" id="KW-0175">Coiled coil</keyword>
<feature type="compositionally biased region" description="Basic and acidic residues" evidence="2">
    <location>
        <begin position="19"/>
        <end position="29"/>
    </location>
</feature>
<feature type="region of interest" description="Disordered" evidence="2">
    <location>
        <begin position="235"/>
        <end position="313"/>
    </location>
</feature>
<feature type="region of interest" description="Disordered" evidence="2">
    <location>
        <begin position="787"/>
        <end position="899"/>
    </location>
</feature>
<dbReference type="InterPro" id="IPR013889">
    <property type="entry name" value="Karyogamy_KAR9"/>
</dbReference>
<evidence type="ECO:0000256" key="2">
    <source>
        <dbReference type="SAM" id="MobiDB-lite"/>
    </source>
</evidence>
<feature type="compositionally biased region" description="Low complexity" evidence="2">
    <location>
        <begin position="860"/>
        <end position="876"/>
    </location>
</feature>
<evidence type="ECO:0000313" key="4">
    <source>
        <dbReference type="Proteomes" id="UP000070133"/>
    </source>
</evidence>
<organism evidence="3 4">
    <name type="scientific">Pseudocercospora eumusae</name>
    <dbReference type="NCBI Taxonomy" id="321146"/>
    <lineage>
        <taxon>Eukaryota</taxon>
        <taxon>Fungi</taxon>
        <taxon>Dikarya</taxon>
        <taxon>Ascomycota</taxon>
        <taxon>Pezizomycotina</taxon>
        <taxon>Dothideomycetes</taxon>
        <taxon>Dothideomycetidae</taxon>
        <taxon>Mycosphaerellales</taxon>
        <taxon>Mycosphaerellaceae</taxon>
        <taxon>Pseudocercospora</taxon>
    </lineage>
</organism>
<feature type="compositionally biased region" description="Low complexity" evidence="2">
    <location>
        <begin position="948"/>
        <end position="965"/>
    </location>
</feature>
<dbReference type="EMBL" id="LFZN01000074">
    <property type="protein sequence ID" value="KXT00397.1"/>
    <property type="molecule type" value="Genomic_DNA"/>
</dbReference>
<feature type="region of interest" description="Disordered" evidence="2">
    <location>
        <begin position="936"/>
        <end position="1074"/>
    </location>
</feature>
<comment type="caution">
    <text evidence="3">The sequence shown here is derived from an EMBL/GenBank/DDBJ whole genome shotgun (WGS) entry which is preliminary data.</text>
</comment>
<dbReference type="PANTHER" id="PTHR37271:SF1">
    <property type="entry name" value="KARYOGAMY PROTEIN KAR9"/>
    <property type="match status" value="1"/>
</dbReference>
<dbReference type="PANTHER" id="PTHR37271">
    <property type="entry name" value="KARYOGAMY PROTEIN KAR9"/>
    <property type="match status" value="1"/>
</dbReference>
<evidence type="ECO:0008006" key="5">
    <source>
        <dbReference type="Google" id="ProtNLM"/>
    </source>
</evidence>
<gene>
    <name evidence="3" type="ORF">AC578_3342</name>
</gene>
<feature type="compositionally biased region" description="Polar residues" evidence="2">
    <location>
        <begin position="78"/>
        <end position="89"/>
    </location>
</feature>
<feature type="region of interest" description="Disordered" evidence="2">
    <location>
        <begin position="50"/>
        <end position="89"/>
    </location>
</feature>
<feature type="compositionally biased region" description="Basic and acidic residues" evidence="2">
    <location>
        <begin position="113"/>
        <end position="126"/>
    </location>
</feature>
<reference evidence="3 4" key="1">
    <citation type="submission" date="2015-07" db="EMBL/GenBank/DDBJ databases">
        <title>Comparative genomics of the Sigatoka disease complex on banana suggests a link between parallel evolutionary changes in Pseudocercospora fijiensis and Pseudocercospora eumusae and increased virulence on the banana host.</title>
        <authorList>
            <person name="Chang T.-C."/>
            <person name="Salvucci A."/>
            <person name="Crous P.W."/>
            <person name="Stergiopoulos I."/>
        </authorList>
    </citation>
    <scope>NUCLEOTIDE SEQUENCE [LARGE SCALE GENOMIC DNA]</scope>
    <source>
        <strain evidence="3 4">CBS 114824</strain>
    </source>
</reference>
<dbReference type="AlphaFoldDB" id="A0A139HD90"/>
<proteinExistence type="predicted"/>
<feature type="compositionally biased region" description="Polar residues" evidence="2">
    <location>
        <begin position="250"/>
        <end position="261"/>
    </location>
</feature>
<feature type="coiled-coil region" evidence="1">
    <location>
        <begin position="746"/>
        <end position="773"/>
    </location>
</feature>
<dbReference type="Proteomes" id="UP000070133">
    <property type="component" value="Unassembled WGS sequence"/>
</dbReference>
<dbReference type="GO" id="GO:0030473">
    <property type="term" value="P:nuclear migration along microtubule"/>
    <property type="evidence" value="ECO:0007669"/>
    <property type="project" value="TreeGrafter"/>
</dbReference>
<dbReference type="STRING" id="321146.A0A139HD90"/>
<dbReference type="Pfam" id="PF08580">
    <property type="entry name" value="KAR9"/>
    <property type="match status" value="1"/>
</dbReference>
<name>A0A139HD90_9PEZI</name>
<dbReference type="GO" id="GO:0005816">
    <property type="term" value="C:spindle pole body"/>
    <property type="evidence" value="ECO:0007669"/>
    <property type="project" value="TreeGrafter"/>
</dbReference>
<sequence>MAQAHAVFRNRSTPPRPQAFDRHRDRHHHLDCPPAASAFRKYTAAYACSTEESQSRTVDAPYTSIATNTADPRPAPASTLQNQGKQNFSRPFKRLRPALEARLHILQQQRRRKQEDAAQRRAHENSFGRVPEQQLEEIERRQLERTALEVQRTGKAWAAWQIMPHVGGGVRLSGGPVLTDNEASSTQFESDGDYLSSVIDISDALGPSDTEDEELKLLQDKNKYRLPDCGKTRLHLRTKEPLSPSPIATAVSTSTNANMSNKPLPPVPPNGATSTPTTPSRTTSASTVRGAANENGNGSATSPAPSTWYMRNGSVESLGDGEFRPSLSRAGSVYTLGRASFTGQLAQLTSMRLPDADSLAKRISALPTSMEAAKALSDASEQIRMWIAKASDVLEGLNAEDDVEWAAAGGREGIEHVDKAISRFEQLVEVYIIAIENLQTRDDIASLSATEITKSVERMENIVTSWKKIKDTLNGIKLQVEIAMDWQRLWDNVLGDIAQEMEGLHRLVFEMEEARHNGSESVLSNKESIDISELETIVEEQPGRSRLRQNRLSLAAVYANGSMTPPQAPAPQDKEDASLLALFARMQPLRASLDFLPMRLSTFHIKGKPVFPSACIDLDQRRDQLEAQWTKLEADANSLRSELGEDRWVAVFRNAGRQALKMEESITRSFTKLKDALNANEQEAHPHAMQNKIENYEQKKRHYGPAIERVLAIIDRGVTDRLTANGEILRLQSEMKRRWTALQAEMHDMDVMLEDIKEDLANAEARDKNLRDSVSTVISSERSIASSLGVDTPGSSPASSVIAGATSHRGSFGSRTPTPLTHIKLRSSSAKTYDKSSLTPSSIPRRTLFTKKSLTDMHSSQRSPSSIPTSTPSKQPAWPARPDVTPANKPRFQSTIKSNVNDFKPLSAYEPSPYAKQPITPKHNYLRSGLGQSVASASRIPPMSSSGRISSAPAPTSSIPRPSSSMTALRKSSLPVPPIPSQPTPSKRLSAKTSAPALRVTSSGRRSSMMPRAEVQDQDGNEADSEAPAHQSRRPPSALATASGRRSSMLIGHRSRLSETRESIAGAERPKWRP</sequence>
<feature type="region of interest" description="Disordered" evidence="2">
    <location>
        <begin position="108"/>
        <end position="133"/>
    </location>
</feature>
<protein>
    <recommendedName>
        <fullName evidence="5">KAR9-domain-containing protein</fullName>
    </recommendedName>
</protein>
<feature type="compositionally biased region" description="Acidic residues" evidence="2">
    <location>
        <begin position="1016"/>
        <end position="1025"/>
    </location>
</feature>
<dbReference type="GO" id="GO:0005938">
    <property type="term" value="C:cell cortex"/>
    <property type="evidence" value="ECO:0007669"/>
    <property type="project" value="TreeGrafter"/>
</dbReference>
<evidence type="ECO:0000313" key="3">
    <source>
        <dbReference type="EMBL" id="KXT00397.1"/>
    </source>
</evidence>
<accession>A0A139HD90</accession>
<dbReference type="GO" id="GO:0043332">
    <property type="term" value="C:mating projection tip"/>
    <property type="evidence" value="ECO:0007669"/>
    <property type="project" value="TreeGrafter"/>
</dbReference>
<dbReference type="GO" id="GO:0031578">
    <property type="term" value="P:mitotic spindle orientation checkpoint signaling"/>
    <property type="evidence" value="ECO:0007669"/>
    <property type="project" value="TreeGrafter"/>
</dbReference>
<feature type="compositionally biased region" description="Polar residues" evidence="2">
    <location>
        <begin position="294"/>
        <end position="305"/>
    </location>
</feature>
<evidence type="ECO:0000256" key="1">
    <source>
        <dbReference type="SAM" id="Coils"/>
    </source>
</evidence>
<feature type="compositionally biased region" description="Polar residues" evidence="2">
    <location>
        <begin position="826"/>
        <end position="858"/>
    </location>
</feature>
<dbReference type="OrthoDB" id="5559380at2759"/>
<feature type="compositionally biased region" description="Low complexity" evidence="2">
    <location>
        <begin position="272"/>
        <end position="287"/>
    </location>
</feature>
<dbReference type="GO" id="GO:0051293">
    <property type="term" value="P:establishment of spindle localization"/>
    <property type="evidence" value="ECO:0007669"/>
    <property type="project" value="TreeGrafter"/>
</dbReference>
<feature type="compositionally biased region" description="Basic and acidic residues" evidence="2">
    <location>
        <begin position="1056"/>
        <end position="1074"/>
    </location>
</feature>
<feature type="region of interest" description="Disordered" evidence="2">
    <location>
        <begin position="1"/>
        <end position="29"/>
    </location>
</feature>